<dbReference type="Pfam" id="PF13927">
    <property type="entry name" value="Ig_3"/>
    <property type="match status" value="1"/>
</dbReference>
<dbReference type="GO" id="GO:0019221">
    <property type="term" value="P:cytokine-mediated signaling pathway"/>
    <property type="evidence" value="ECO:0007669"/>
    <property type="project" value="TreeGrafter"/>
</dbReference>
<evidence type="ECO:0000256" key="10">
    <source>
        <dbReference type="ARBA" id="ARBA00023319"/>
    </source>
</evidence>
<keyword evidence="14" id="KW-1185">Reference proteome</keyword>
<dbReference type="SMART" id="SM00408">
    <property type="entry name" value="IGc2"/>
    <property type="match status" value="2"/>
</dbReference>
<dbReference type="GO" id="GO:0002764">
    <property type="term" value="P:immune response-regulating signaling pathway"/>
    <property type="evidence" value="ECO:0007669"/>
    <property type="project" value="TreeGrafter"/>
</dbReference>
<sequence length="638" mass="68468">MTGRNLPPSGHTLCAFRYCGHRGLIHLHSRGDAMTPTLTALLCLGEMGREEWRPGTLPKPTLWAEPDSLITWRSPGTIWCQGTLGAEKYRLDKEGRQEPWDTQKPLEPGDKAKFNIPSTTEHYAGRYHCYYYSPDGWSEPSDPLELVVTGFYHSKPTLSALPSPVVTSGGKVTLQCGSQEGFGGRGVEGTTAPGWDLQGQDRTGEVLGGTSSAAHGVSFPPGSSRKPSLLSPQGPVLAPGQNLILQCRSDVGYNRFALSQEGEHGLPQRPGRQPQAGLTQAEFPLGPVSRSHRGQYRCYGGQNLSSEWSAPSDPLDILIAGQLPDTPSLSAQPGPMVASGEDVTLLCQSSRRMDTFLLTKEGAADPPLRQRSKYKARRYQAEFSMSPVTSAHRGTYRCYSSLSTSPYLLSLPSDPLELVVSGEEPSGVSQGPRLCTGPAGGPMGAPTGATAHSAPSPTCCHCPALRPALSGHGLVAGAKGARARVWGQEVSTAGRKHPGPPKDLGSPWRFRQESDIIRSLWNSVECNQGDPVTVSLQKSPHDKDPQGVTYAQVNHSRLRRGGASPPSPLSGEFLDMTDRQEEGDRQMEGQAAASEDPQEVTYAQLHSLTLRRETTAPPSSQEGDPPAEPSVYAALAIH</sequence>
<dbReference type="FunFam" id="2.60.40.10:FF:000049">
    <property type="entry name" value="Leukocyte immunoglobulin-like receptor subfamily B member 1"/>
    <property type="match status" value="3"/>
</dbReference>
<keyword evidence="8" id="KW-1015">Disulfide bond</keyword>
<evidence type="ECO:0000256" key="8">
    <source>
        <dbReference type="ARBA" id="ARBA00023157"/>
    </source>
</evidence>
<dbReference type="AlphaFoldDB" id="A0A2K6FPR4"/>
<dbReference type="SMART" id="SM00409">
    <property type="entry name" value="IG"/>
    <property type="match status" value="2"/>
</dbReference>
<organism evidence="13 14">
    <name type="scientific">Propithecus coquereli</name>
    <name type="common">Coquerel's sifaka</name>
    <name type="synonym">Propithecus verreauxi coquereli</name>
    <dbReference type="NCBI Taxonomy" id="379532"/>
    <lineage>
        <taxon>Eukaryota</taxon>
        <taxon>Metazoa</taxon>
        <taxon>Chordata</taxon>
        <taxon>Craniata</taxon>
        <taxon>Vertebrata</taxon>
        <taxon>Euteleostomi</taxon>
        <taxon>Mammalia</taxon>
        <taxon>Eutheria</taxon>
        <taxon>Euarchontoglires</taxon>
        <taxon>Primates</taxon>
        <taxon>Strepsirrhini</taxon>
        <taxon>Lemuriformes</taxon>
        <taxon>Indriidae</taxon>
        <taxon>Propithecus</taxon>
    </lineage>
</organism>
<evidence type="ECO:0000256" key="1">
    <source>
        <dbReference type="ARBA" id="ARBA00004162"/>
    </source>
</evidence>
<evidence type="ECO:0000256" key="7">
    <source>
        <dbReference type="ARBA" id="ARBA00023136"/>
    </source>
</evidence>
<dbReference type="Ensembl" id="ENSPCOT00000026588.1">
    <property type="protein sequence ID" value="ENSPCOP00000015967.1"/>
    <property type="gene ID" value="ENSPCOG00000019732.1"/>
</dbReference>
<evidence type="ECO:0000256" key="2">
    <source>
        <dbReference type="ARBA" id="ARBA00022475"/>
    </source>
</evidence>
<dbReference type="Proteomes" id="UP000233160">
    <property type="component" value="Unassembled WGS sequence"/>
</dbReference>
<dbReference type="InterPro" id="IPR007110">
    <property type="entry name" value="Ig-like_dom"/>
</dbReference>
<keyword evidence="7" id="KW-0472">Membrane</keyword>
<evidence type="ECO:0000256" key="9">
    <source>
        <dbReference type="ARBA" id="ARBA00023180"/>
    </source>
</evidence>
<accession>A0A2K6FPR4</accession>
<dbReference type="STRING" id="379532.ENSPCOP00000015967"/>
<evidence type="ECO:0000259" key="12">
    <source>
        <dbReference type="PROSITE" id="PS50835"/>
    </source>
</evidence>
<protein>
    <recommendedName>
        <fullName evidence="12">Ig-like domain-containing protein</fullName>
    </recommendedName>
</protein>
<evidence type="ECO:0000256" key="11">
    <source>
        <dbReference type="SAM" id="MobiDB-lite"/>
    </source>
</evidence>
<evidence type="ECO:0000313" key="14">
    <source>
        <dbReference type="Proteomes" id="UP000233160"/>
    </source>
</evidence>
<dbReference type="Pfam" id="PF13895">
    <property type="entry name" value="Ig_2"/>
    <property type="match status" value="1"/>
</dbReference>
<dbReference type="PANTHER" id="PTHR11738:SF179">
    <property type="entry name" value="LEUKOCYTE IMMUNOGLOBULIN-LIKE RECEPTOR SUBFAMILY A MEMBER 5"/>
    <property type="match status" value="1"/>
</dbReference>
<dbReference type="InterPro" id="IPR003599">
    <property type="entry name" value="Ig_sub"/>
</dbReference>
<dbReference type="SUPFAM" id="SSF48726">
    <property type="entry name" value="Immunoglobulin"/>
    <property type="match status" value="3"/>
</dbReference>
<dbReference type="GeneTree" id="ENSGT01100000263478"/>
<keyword evidence="2" id="KW-1003">Cell membrane</keyword>
<feature type="region of interest" description="Disordered" evidence="11">
    <location>
        <begin position="489"/>
        <end position="508"/>
    </location>
</feature>
<evidence type="ECO:0000256" key="5">
    <source>
        <dbReference type="ARBA" id="ARBA00022737"/>
    </source>
</evidence>
<name>A0A2K6FPR4_PROCO</name>
<feature type="domain" description="Ig-like" evidence="12">
    <location>
        <begin position="327"/>
        <end position="410"/>
    </location>
</feature>
<reference evidence="13" key="1">
    <citation type="submission" date="2025-08" db="UniProtKB">
        <authorList>
            <consortium name="Ensembl"/>
        </authorList>
    </citation>
    <scope>IDENTIFICATION</scope>
</reference>
<evidence type="ECO:0000256" key="6">
    <source>
        <dbReference type="ARBA" id="ARBA00022989"/>
    </source>
</evidence>
<dbReference type="PROSITE" id="PS50835">
    <property type="entry name" value="IG_LIKE"/>
    <property type="match status" value="1"/>
</dbReference>
<dbReference type="InterPro" id="IPR003598">
    <property type="entry name" value="Ig_sub2"/>
</dbReference>
<dbReference type="CDD" id="cd05751">
    <property type="entry name" value="IgC2_D1_LILR_KIR_like"/>
    <property type="match status" value="1"/>
</dbReference>
<evidence type="ECO:0000313" key="13">
    <source>
        <dbReference type="Ensembl" id="ENSPCOP00000015967.1"/>
    </source>
</evidence>
<evidence type="ECO:0000256" key="4">
    <source>
        <dbReference type="ARBA" id="ARBA00022729"/>
    </source>
</evidence>
<keyword evidence="4" id="KW-0732">Signal</keyword>
<proteinExistence type="predicted"/>
<dbReference type="GO" id="GO:0005886">
    <property type="term" value="C:plasma membrane"/>
    <property type="evidence" value="ECO:0007669"/>
    <property type="project" value="UniProtKB-SubCell"/>
</dbReference>
<dbReference type="InterPro" id="IPR013783">
    <property type="entry name" value="Ig-like_fold"/>
</dbReference>
<feature type="region of interest" description="Disordered" evidence="11">
    <location>
        <begin position="580"/>
        <end position="638"/>
    </location>
</feature>
<feature type="region of interest" description="Disordered" evidence="11">
    <location>
        <begin position="209"/>
        <end position="234"/>
    </location>
</feature>
<dbReference type="InterPro" id="IPR036179">
    <property type="entry name" value="Ig-like_dom_sf"/>
</dbReference>
<dbReference type="PANTHER" id="PTHR11738">
    <property type="entry name" value="MHC CLASS I NK CELL RECEPTOR"/>
    <property type="match status" value="1"/>
</dbReference>
<keyword evidence="10" id="KW-0393">Immunoglobulin domain</keyword>
<keyword evidence="3" id="KW-0812">Transmembrane</keyword>
<keyword evidence="5" id="KW-0677">Repeat</keyword>
<comment type="subcellular location">
    <subcellularLocation>
        <location evidence="1">Cell membrane</location>
        <topology evidence="1">Single-pass membrane protein</topology>
    </subcellularLocation>
</comment>
<dbReference type="GO" id="GO:0032396">
    <property type="term" value="F:inhibitory MHC class I receptor activity"/>
    <property type="evidence" value="ECO:0007669"/>
    <property type="project" value="TreeGrafter"/>
</dbReference>
<dbReference type="InterPro" id="IPR050412">
    <property type="entry name" value="Ig-like_Receptors_ImmuneReg"/>
</dbReference>
<dbReference type="Gene3D" id="2.60.40.10">
    <property type="entry name" value="Immunoglobulins"/>
    <property type="match status" value="4"/>
</dbReference>
<evidence type="ECO:0000256" key="3">
    <source>
        <dbReference type="ARBA" id="ARBA00022692"/>
    </source>
</evidence>
<reference evidence="13" key="2">
    <citation type="submission" date="2025-09" db="UniProtKB">
        <authorList>
            <consortium name="Ensembl"/>
        </authorList>
    </citation>
    <scope>IDENTIFICATION</scope>
</reference>
<keyword evidence="9" id="KW-0325">Glycoprotein</keyword>
<keyword evidence="6" id="KW-1133">Transmembrane helix</keyword>